<dbReference type="OrthoDB" id="119163at2759"/>
<comment type="caution">
    <text evidence="2">The sequence shown here is derived from an EMBL/GenBank/DDBJ whole genome shotgun (WGS) entry which is preliminary data.</text>
</comment>
<evidence type="ECO:0000313" key="3">
    <source>
        <dbReference type="Proteomes" id="UP000694044"/>
    </source>
</evidence>
<evidence type="ECO:0000313" key="2">
    <source>
        <dbReference type="EMBL" id="KAG7378353.1"/>
    </source>
</evidence>
<protein>
    <submittedName>
        <fullName evidence="2">Uncharacterized protein</fullName>
    </submittedName>
</protein>
<feature type="region of interest" description="Disordered" evidence="1">
    <location>
        <begin position="68"/>
        <end position="87"/>
    </location>
</feature>
<keyword evidence="3" id="KW-1185">Reference proteome</keyword>
<dbReference type="Proteomes" id="UP000694044">
    <property type="component" value="Unassembled WGS sequence"/>
</dbReference>
<sequence>MAMVAAIDSYRRKRGAEATQQTVVSFKNDTNDKISRAPTRFRGLAGTTAEPLGSCNCIHAQRVVLDNATPSRKQPGVEPSGPAEMHSSSRWEGVQLQDTVLGCGEQQKISNVSYPHVVARAATRQVSVCQYDACRSRNRKMHPLAALAPPGSSTFGSPVPSVSKFLCRQQLLMTSSYLVLAALLPALAAAHGSISDPMPTSSDIYNKNAPSGYKSGTPGQYTGAQSIKDLVGASGSTCGNTAASAAAVTAPSNGAVTFDISAVHIGPCELWLDDSLVANANECWTTYADKSIPLGLLRAPLGLAGHAQRPVGDLRQLRQRRWRRHGHDGYALCCFGLCQQRHHSRHRVASQCRDLVLRRVLVSRQRAVRRLVRGQLRGWVLPRVAL</sequence>
<proteinExistence type="predicted"/>
<dbReference type="AlphaFoldDB" id="A0A8T1VDQ5"/>
<dbReference type="EMBL" id="JAGDFM010000431">
    <property type="protein sequence ID" value="KAG7378353.1"/>
    <property type="molecule type" value="Genomic_DNA"/>
</dbReference>
<organism evidence="2 3">
    <name type="scientific">Phytophthora pseudosyringae</name>
    <dbReference type="NCBI Taxonomy" id="221518"/>
    <lineage>
        <taxon>Eukaryota</taxon>
        <taxon>Sar</taxon>
        <taxon>Stramenopiles</taxon>
        <taxon>Oomycota</taxon>
        <taxon>Peronosporomycetes</taxon>
        <taxon>Peronosporales</taxon>
        <taxon>Peronosporaceae</taxon>
        <taxon>Phytophthora</taxon>
    </lineage>
</organism>
<evidence type="ECO:0000256" key="1">
    <source>
        <dbReference type="SAM" id="MobiDB-lite"/>
    </source>
</evidence>
<accession>A0A8T1VDQ5</accession>
<name>A0A8T1VDQ5_9STRA</name>
<reference evidence="2" key="1">
    <citation type="submission" date="2021-02" db="EMBL/GenBank/DDBJ databases">
        <authorList>
            <person name="Palmer J.M."/>
        </authorList>
    </citation>
    <scope>NUCLEOTIDE SEQUENCE</scope>
    <source>
        <strain evidence="2">SCRP734</strain>
    </source>
</reference>
<gene>
    <name evidence="2" type="ORF">PHYPSEUDO_010233</name>
</gene>